<dbReference type="GO" id="GO:0005737">
    <property type="term" value="C:cytoplasm"/>
    <property type="evidence" value="ECO:0007669"/>
    <property type="project" value="TreeGrafter"/>
</dbReference>
<dbReference type="SUPFAM" id="SSF54928">
    <property type="entry name" value="RNA-binding domain, RBD"/>
    <property type="match status" value="2"/>
</dbReference>
<dbReference type="InterPro" id="IPR035979">
    <property type="entry name" value="RBD_domain_sf"/>
</dbReference>
<evidence type="ECO:0000313" key="9">
    <source>
        <dbReference type="Proteomes" id="UP000042958"/>
    </source>
</evidence>
<evidence type="ECO:0000259" key="7">
    <source>
        <dbReference type="PROSITE" id="PS50102"/>
    </source>
</evidence>
<evidence type="ECO:0000256" key="1">
    <source>
        <dbReference type="ARBA" id="ARBA00004123"/>
    </source>
</evidence>
<dbReference type="InterPro" id="IPR012677">
    <property type="entry name" value="Nucleotide-bd_a/b_plait_sf"/>
</dbReference>
<organism evidence="8 9">
    <name type="scientific">Penicillium brasilianum</name>
    <dbReference type="NCBI Taxonomy" id="104259"/>
    <lineage>
        <taxon>Eukaryota</taxon>
        <taxon>Fungi</taxon>
        <taxon>Dikarya</taxon>
        <taxon>Ascomycota</taxon>
        <taxon>Pezizomycotina</taxon>
        <taxon>Eurotiomycetes</taxon>
        <taxon>Eurotiomycetidae</taxon>
        <taxon>Eurotiales</taxon>
        <taxon>Aspergillaceae</taxon>
        <taxon>Penicillium</taxon>
    </lineage>
</organism>
<feature type="compositionally biased region" description="Gly residues" evidence="6">
    <location>
        <begin position="528"/>
        <end position="547"/>
    </location>
</feature>
<dbReference type="OrthoDB" id="18087at2759"/>
<keyword evidence="3" id="KW-0866">Nonsense-mediated mRNA decay</keyword>
<feature type="compositionally biased region" description="Polar residues" evidence="6">
    <location>
        <begin position="330"/>
        <end position="345"/>
    </location>
</feature>
<dbReference type="STRING" id="104259.A0A0F7TSI5"/>
<dbReference type="Pfam" id="PF03467">
    <property type="entry name" value="Smg4_UPF3"/>
    <property type="match status" value="1"/>
</dbReference>
<dbReference type="SMART" id="SM00360">
    <property type="entry name" value="RRM"/>
    <property type="match status" value="1"/>
</dbReference>
<dbReference type="GO" id="GO:0003729">
    <property type="term" value="F:mRNA binding"/>
    <property type="evidence" value="ECO:0007669"/>
    <property type="project" value="TreeGrafter"/>
</dbReference>
<dbReference type="Proteomes" id="UP000042958">
    <property type="component" value="Unassembled WGS sequence"/>
</dbReference>
<dbReference type="FunFam" id="3.30.70.330:FF:000637">
    <property type="entry name" value="Nonsense-mediated mRNA decay protein Upf3, putative"/>
    <property type="match status" value="1"/>
</dbReference>
<evidence type="ECO:0000256" key="4">
    <source>
        <dbReference type="ARBA" id="ARBA00023242"/>
    </source>
</evidence>
<evidence type="ECO:0000256" key="6">
    <source>
        <dbReference type="SAM" id="MobiDB-lite"/>
    </source>
</evidence>
<feature type="compositionally biased region" description="Low complexity" evidence="6">
    <location>
        <begin position="356"/>
        <end position="366"/>
    </location>
</feature>
<name>A0A0F7TSI5_PENBI</name>
<feature type="compositionally biased region" description="Low complexity" evidence="6">
    <location>
        <begin position="381"/>
        <end position="417"/>
    </location>
</feature>
<evidence type="ECO:0000313" key="8">
    <source>
        <dbReference type="EMBL" id="CEJ57962.1"/>
    </source>
</evidence>
<dbReference type="Gene3D" id="3.30.70.330">
    <property type="match status" value="2"/>
</dbReference>
<feature type="compositionally biased region" description="Polar residues" evidence="6">
    <location>
        <begin position="280"/>
        <end position="292"/>
    </location>
</feature>
<dbReference type="CDD" id="cd00590">
    <property type="entry name" value="RRM_SF"/>
    <property type="match status" value="1"/>
</dbReference>
<comment type="subcellular location">
    <subcellularLocation>
        <location evidence="1">Nucleus</location>
    </subcellularLocation>
</comment>
<dbReference type="InterPro" id="IPR039722">
    <property type="entry name" value="Upf3"/>
</dbReference>
<dbReference type="EMBL" id="CDHK01000006">
    <property type="protein sequence ID" value="CEJ57962.1"/>
    <property type="molecule type" value="Genomic_DNA"/>
</dbReference>
<accession>A0A0F7TSI5</accession>
<keyword evidence="4" id="KW-0539">Nucleus</keyword>
<feature type="region of interest" description="Disordered" evidence="6">
    <location>
        <begin position="200"/>
        <end position="418"/>
    </location>
</feature>
<evidence type="ECO:0000256" key="3">
    <source>
        <dbReference type="ARBA" id="ARBA00023161"/>
    </source>
</evidence>
<dbReference type="GO" id="GO:0000184">
    <property type="term" value="P:nuclear-transcribed mRNA catabolic process, nonsense-mediated decay"/>
    <property type="evidence" value="ECO:0007669"/>
    <property type="project" value="UniProtKB-KW"/>
</dbReference>
<dbReference type="CDD" id="cd12455">
    <property type="entry name" value="RRM_like_Smg4_UPF3"/>
    <property type="match status" value="1"/>
</dbReference>
<keyword evidence="5" id="KW-0694">RNA-binding</keyword>
<gene>
    <name evidence="8" type="ORF">PMG11_06637</name>
</gene>
<feature type="region of interest" description="Disordered" evidence="6">
    <location>
        <begin position="1"/>
        <end position="39"/>
    </location>
</feature>
<feature type="domain" description="RRM" evidence="7">
    <location>
        <begin position="415"/>
        <end position="481"/>
    </location>
</feature>
<feature type="region of interest" description="Disordered" evidence="6">
    <location>
        <begin position="482"/>
        <end position="590"/>
    </location>
</feature>
<protein>
    <submittedName>
        <fullName evidence="8">Putative Nonsense-mediated mRNA decay protein</fullName>
    </submittedName>
</protein>
<proteinExistence type="inferred from homology"/>
<comment type="similarity">
    <text evidence="2">Belongs to the RENT3 family.</text>
</comment>
<evidence type="ECO:0000256" key="5">
    <source>
        <dbReference type="PROSITE-ProRule" id="PRU00176"/>
    </source>
</evidence>
<dbReference type="PROSITE" id="PS50102">
    <property type="entry name" value="RRM"/>
    <property type="match status" value="1"/>
</dbReference>
<dbReference type="AlphaFoldDB" id="A0A0F7TSI5"/>
<dbReference type="PANTHER" id="PTHR13112">
    <property type="entry name" value="UPF3 REGULATOR OF NONSENSE TRANSCRIPTS-LIKE PROTEIN"/>
    <property type="match status" value="1"/>
</dbReference>
<dbReference type="Pfam" id="PF00076">
    <property type="entry name" value="RRM_1"/>
    <property type="match status" value="1"/>
</dbReference>
<keyword evidence="9" id="KW-1185">Reference proteome</keyword>
<reference evidence="9" key="1">
    <citation type="journal article" date="2015" name="Genome Announc.">
        <title>Draft genome sequence of the fungus Penicillium brasilianum MG11.</title>
        <authorList>
            <person name="Horn F."/>
            <person name="Linde J."/>
            <person name="Mattern D.J."/>
            <person name="Walther G."/>
            <person name="Guthke R."/>
            <person name="Brakhage A.A."/>
            <person name="Valiante V."/>
        </authorList>
    </citation>
    <scope>NUCLEOTIDE SEQUENCE [LARGE SCALE GENOMIC DNA]</scope>
    <source>
        <strain evidence="9">MG11</strain>
    </source>
</reference>
<dbReference type="GO" id="GO:0005730">
    <property type="term" value="C:nucleolus"/>
    <property type="evidence" value="ECO:0007669"/>
    <property type="project" value="TreeGrafter"/>
</dbReference>
<dbReference type="PANTHER" id="PTHR13112:SF0">
    <property type="entry name" value="FI21285P1"/>
    <property type="match status" value="1"/>
</dbReference>
<dbReference type="InterPro" id="IPR000504">
    <property type="entry name" value="RRM_dom"/>
</dbReference>
<dbReference type="InterPro" id="IPR005120">
    <property type="entry name" value="UPF3_dom"/>
</dbReference>
<feature type="compositionally biased region" description="Gly residues" evidence="6">
    <location>
        <begin position="555"/>
        <end position="577"/>
    </location>
</feature>
<evidence type="ECO:0000256" key="2">
    <source>
        <dbReference type="ARBA" id="ARBA00005991"/>
    </source>
</evidence>
<feature type="compositionally biased region" description="Low complexity" evidence="6">
    <location>
        <begin position="578"/>
        <end position="590"/>
    </location>
</feature>
<feature type="compositionally biased region" description="Basic and acidic residues" evidence="6">
    <location>
        <begin position="200"/>
        <end position="263"/>
    </location>
</feature>
<dbReference type="GO" id="GO:0045727">
    <property type="term" value="P:positive regulation of translation"/>
    <property type="evidence" value="ECO:0007669"/>
    <property type="project" value="TreeGrafter"/>
</dbReference>
<feature type="compositionally biased region" description="Basic and acidic residues" evidence="6">
    <location>
        <begin position="484"/>
        <end position="496"/>
    </location>
</feature>
<sequence length="590" mass="59911">MTQPAAGKATAGVLQIPVAATQKSSSTPAKKAPKPPAPRLKLLIRRLPPGLTQAELESALGAEWKLGAGKVDWLQYKPGKVSKDPAKPSRPSRAYIHVVSSEHVSPLSDQVRQSSFLDASHTSNDPVLLGPPTLEFAPYAKTPGSRVRKDARQGTIDQDPEFIAFLESLTQPITKPATVDAIEPDEKKAAVVTTPLVQFIKDKKASKAKETAASRSSKRSEKESKQEKVQAKKLLQRPEKKLAPGPSSDEKPKGERGGKESGKAAKAAAGTSTKRDKAGASSTTKENTSTAASERKRERGNVAAAAKILQRDLGLSQAPARRRGKAGANDTASTKNESSRESSVPASEGSKKEAPSKPAKSAASSTKAKDREGGVSPSSRASGTATPPANSTTPSTKSAKGAKAKAAANPTPTATQAFLKHANASQGVTEALLEAAFSPFGTVTKVEIDKKKGFGYVDFAEPEGLQKAMAASPVSVAQSQVVVLERKANPGGEKPRKGGGSGGGRGDTTQQGKGEKAKASASANDGNSGNGGGGAGGGGSSRGSRGGRGSRNKGAKGGDGSKGGSSSGTGAGAGAGAGASAEKSGGPEAK</sequence>